<dbReference type="InterPro" id="IPR004838">
    <property type="entry name" value="NHTrfase_class1_PyrdxlP-BS"/>
</dbReference>
<evidence type="ECO:0000256" key="5">
    <source>
        <dbReference type="ARBA" id="ARBA00022898"/>
    </source>
</evidence>
<dbReference type="CDD" id="cd00609">
    <property type="entry name" value="AAT_like"/>
    <property type="match status" value="1"/>
</dbReference>
<accession>E0XRX4</accession>
<protein>
    <recommendedName>
        <fullName evidence="6">Aminotransferase</fullName>
        <ecNumber evidence="6">2.6.1.-</ecNumber>
    </recommendedName>
</protein>
<dbReference type="GO" id="GO:0006520">
    <property type="term" value="P:amino acid metabolic process"/>
    <property type="evidence" value="ECO:0007669"/>
    <property type="project" value="InterPro"/>
</dbReference>
<organism evidence="8">
    <name type="scientific">uncultured gamma proteobacterium HF0070_08D07</name>
    <dbReference type="NCBI Taxonomy" id="710983"/>
    <lineage>
        <taxon>Bacteria</taxon>
        <taxon>Pseudomonadati</taxon>
        <taxon>Pseudomonadota</taxon>
        <taxon>Gammaproteobacteria</taxon>
        <taxon>environmental samples</taxon>
    </lineage>
</organism>
<reference evidence="8" key="1">
    <citation type="journal article" date="2011" name="Environ. Microbiol.">
        <title>Time-series analyses of Monterey Bay coastal microbial picoplankton using a 'genome proxy' microarray.</title>
        <authorList>
            <person name="Rich V.I."/>
            <person name="Pham V.D."/>
            <person name="Eppley J."/>
            <person name="Shi Y."/>
            <person name="DeLong E.F."/>
        </authorList>
    </citation>
    <scope>NUCLEOTIDE SEQUENCE</scope>
</reference>
<dbReference type="Pfam" id="PF00155">
    <property type="entry name" value="Aminotran_1_2"/>
    <property type="match status" value="1"/>
</dbReference>
<feature type="domain" description="Aminotransferase class I/classII large" evidence="7">
    <location>
        <begin position="37"/>
        <end position="385"/>
    </location>
</feature>
<dbReference type="InterPro" id="IPR050596">
    <property type="entry name" value="AspAT/PAT-like"/>
</dbReference>
<dbReference type="SUPFAM" id="SSF53383">
    <property type="entry name" value="PLP-dependent transferases"/>
    <property type="match status" value="1"/>
</dbReference>
<dbReference type="InterPro" id="IPR015421">
    <property type="entry name" value="PyrdxlP-dep_Trfase_major"/>
</dbReference>
<dbReference type="InterPro" id="IPR004839">
    <property type="entry name" value="Aminotransferase_I/II_large"/>
</dbReference>
<keyword evidence="3 6" id="KW-0032">Aminotransferase</keyword>
<comment type="cofactor">
    <cofactor evidence="1 6">
        <name>pyridoxal 5'-phosphate</name>
        <dbReference type="ChEBI" id="CHEBI:597326"/>
    </cofactor>
</comment>
<name>E0XRX4_9GAMM</name>
<dbReference type="PANTHER" id="PTHR46383:SF2">
    <property type="entry name" value="AMINOTRANSFERASE"/>
    <property type="match status" value="1"/>
</dbReference>
<dbReference type="PANTHER" id="PTHR46383">
    <property type="entry name" value="ASPARTATE AMINOTRANSFERASE"/>
    <property type="match status" value="1"/>
</dbReference>
<dbReference type="GO" id="GO:0030170">
    <property type="term" value="F:pyridoxal phosphate binding"/>
    <property type="evidence" value="ECO:0007669"/>
    <property type="project" value="InterPro"/>
</dbReference>
<keyword evidence="4 6" id="KW-0808">Transferase</keyword>
<dbReference type="EMBL" id="GU474855">
    <property type="protein sequence ID" value="ADI17165.1"/>
    <property type="molecule type" value="Genomic_DNA"/>
</dbReference>
<evidence type="ECO:0000256" key="3">
    <source>
        <dbReference type="ARBA" id="ARBA00022576"/>
    </source>
</evidence>
<evidence type="ECO:0000256" key="4">
    <source>
        <dbReference type="ARBA" id="ARBA00022679"/>
    </source>
</evidence>
<evidence type="ECO:0000256" key="2">
    <source>
        <dbReference type="ARBA" id="ARBA00007441"/>
    </source>
</evidence>
<dbReference type="InterPro" id="IPR015424">
    <property type="entry name" value="PyrdxlP-dep_Trfase"/>
</dbReference>
<evidence type="ECO:0000259" key="7">
    <source>
        <dbReference type="Pfam" id="PF00155"/>
    </source>
</evidence>
<dbReference type="AlphaFoldDB" id="E0XRX4"/>
<evidence type="ECO:0000256" key="6">
    <source>
        <dbReference type="RuleBase" id="RU000481"/>
    </source>
</evidence>
<evidence type="ECO:0000313" key="8">
    <source>
        <dbReference type="EMBL" id="ADI17165.1"/>
    </source>
</evidence>
<dbReference type="PROSITE" id="PS00105">
    <property type="entry name" value="AA_TRANSFER_CLASS_1"/>
    <property type="match status" value="1"/>
</dbReference>
<comment type="similarity">
    <text evidence="2 6">Belongs to the class-I pyridoxal-phosphate-dependent aminotransferase family.</text>
</comment>
<dbReference type="GO" id="GO:0008483">
    <property type="term" value="F:transaminase activity"/>
    <property type="evidence" value="ECO:0007669"/>
    <property type="project" value="UniProtKB-KW"/>
</dbReference>
<dbReference type="Gene3D" id="3.40.640.10">
    <property type="entry name" value="Type I PLP-dependent aspartate aminotransferase-like (Major domain)"/>
    <property type="match status" value="1"/>
</dbReference>
<proteinExistence type="inferred from homology"/>
<dbReference type="EC" id="2.6.1.-" evidence="6"/>
<sequence length="393" mass="43257">MGHKNLRSYSQFSGRIRPFRVMDILSKAKALESEGKKVIHFEVGESDFNTAEPIVSAGIKALKEGKTKYTAAEGLPALRNQISQYYAHIGLDISESRIFVTSGASSGLMLLSALLFNRDDEVFLPDPGYPCNDAFLAQVGAKSTRIHLKASEQFGFNTNALEKLWSSCSKGILLASPSNPLGAVLDKTLLQEIAKFVGRKDGFFILDEIYQGLVHENGSYSSGLAVSDDLFVINSFSKFFGMTGWRLGWVVIPSNAAELFSRLAQNLIISPNAPAQYAALAAFSKEAMMIHAERAEFFSLRAKKLSLGLKELGFEIPLMPQGGFYLYVDISKFSLSSDEFCQRLLDDFHIAVTPGTDFGNHEASRYIRFSCTTSEANIEEGLSRLAQAIPFFS</sequence>
<keyword evidence="5" id="KW-0663">Pyridoxal phosphate</keyword>
<evidence type="ECO:0000256" key="1">
    <source>
        <dbReference type="ARBA" id="ARBA00001933"/>
    </source>
</evidence>